<name>A0A017TC60_9BACT</name>
<feature type="signal peptide" evidence="1">
    <location>
        <begin position="1"/>
        <end position="21"/>
    </location>
</feature>
<evidence type="ECO:0008006" key="4">
    <source>
        <dbReference type="Google" id="ProtNLM"/>
    </source>
</evidence>
<organism evidence="2 3">
    <name type="scientific">Chondromyces apiculatus DSM 436</name>
    <dbReference type="NCBI Taxonomy" id="1192034"/>
    <lineage>
        <taxon>Bacteria</taxon>
        <taxon>Pseudomonadati</taxon>
        <taxon>Myxococcota</taxon>
        <taxon>Polyangia</taxon>
        <taxon>Polyangiales</taxon>
        <taxon>Polyangiaceae</taxon>
        <taxon>Chondromyces</taxon>
    </lineage>
</organism>
<dbReference type="AlphaFoldDB" id="A0A017TC60"/>
<gene>
    <name evidence="2" type="ORF">CAP_2074</name>
</gene>
<accession>A0A017TC60</accession>
<protein>
    <recommendedName>
        <fullName evidence="4">MipA/OmpV family protein</fullName>
    </recommendedName>
</protein>
<dbReference type="Proteomes" id="UP000019678">
    <property type="component" value="Unassembled WGS sequence"/>
</dbReference>
<sequence>MLSVALTAVAPVLLTASEARADWDPIMHRSDAGVDLYIWSARGIGTALPAVPFVQWDVAHNLFLGLRFPLATSFDPAYIGLGNPTASLWYSDIKGDLTWYAGGRVSLPLGLVDARGWRYATAAGAAAMGFWDPFLWANDSLPFGGYGGIEYRFADFFVLRAGGDLGFYPSLSRGRNFGVVRSGDLDVALQLKVEPEFQSKAGFGGGASLMTWVIPTASGDIAQTLIMPYFAYDSQKTFFMRAGALLALDRPLGPGFDRGGVASIYLQFGGHID</sequence>
<evidence type="ECO:0000313" key="2">
    <source>
        <dbReference type="EMBL" id="EYF06196.1"/>
    </source>
</evidence>
<dbReference type="STRING" id="1192034.CAP_2074"/>
<proteinExistence type="predicted"/>
<evidence type="ECO:0000256" key="1">
    <source>
        <dbReference type="SAM" id="SignalP"/>
    </source>
</evidence>
<evidence type="ECO:0000313" key="3">
    <source>
        <dbReference type="Proteomes" id="UP000019678"/>
    </source>
</evidence>
<keyword evidence="3" id="KW-1185">Reference proteome</keyword>
<feature type="chain" id="PRO_5001500444" description="MipA/OmpV family protein" evidence="1">
    <location>
        <begin position="22"/>
        <end position="273"/>
    </location>
</feature>
<dbReference type="EMBL" id="ASRX01000017">
    <property type="protein sequence ID" value="EYF06196.1"/>
    <property type="molecule type" value="Genomic_DNA"/>
</dbReference>
<comment type="caution">
    <text evidence="2">The sequence shown here is derived from an EMBL/GenBank/DDBJ whole genome shotgun (WGS) entry which is preliminary data.</text>
</comment>
<keyword evidence="1" id="KW-0732">Signal</keyword>
<reference evidence="2 3" key="1">
    <citation type="submission" date="2013-05" db="EMBL/GenBank/DDBJ databases">
        <title>Genome assembly of Chondromyces apiculatus DSM 436.</title>
        <authorList>
            <person name="Sharma G."/>
            <person name="Khatri I."/>
            <person name="Kaur C."/>
            <person name="Mayilraj S."/>
            <person name="Subramanian S."/>
        </authorList>
    </citation>
    <scope>NUCLEOTIDE SEQUENCE [LARGE SCALE GENOMIC DNA]</scope>
    <source>
        <strain evidence="2 3">DSM 436</strain>
    </source>
</reference>